<dbReference type="Proteomes" id="UP000078559">
    <property type="component" value="Chromosome 8"/>
</dbReference>
<sequence>MALSVLASTNTTPVLADRRGRGYARPKSPKLGNFTRVYLAIPRFKDKLHGLDPARANSSPTSNPVLALRGMDPTKLDTGILQSLSPGDQQNDAITTDDDSPARDSILSVDAAGSTRDSTPATSPATPDDSSTKRRSILELLDSPVIANSDNEDIFQQQASGGQATHEKHTTYQNVCYPEATTPVIANPNEPVYLAQLQRAERITIAKLSAQHLWSPFADPFSVTWDTNGDFFLGHYQPIILNPWASYKPGQIYLKPVSKYSIDVLYRVDKQTQIKIAKAKMDPSYVVDSLLRAIPSPPAYEPVHVFVDLSNIIIGFYNCLKAKRGVSPTERVQAPPFFYEAFATVIERSRPCAKRIVVGSKRPRSSYDDYMIEAENCGYEMNILQRVAGRKITAAERARATNLFDATAEDTDDYGPWCPPLRHREQGVDEILQMKMLQSIVDAPRPGTMVLATGDAAEAEFSDGFLSNVERALKLGWNVELIGWNRNISSAWRNKTFEEKWETGQFRVIELDNIAEELLGMYLRPGERATL</sequence>
<dbReference type="GO" id="GO:0031267">
    <property type="term" value="F:small GTPase binding"/>
    <property type="evidence" value="ECO:0007669"/>
    <property type="project" value="TreeGrafter"/>
</dbReference>
<accession>A0A194W6S1</accession>
<feature type="region of interest" description="Disordered" evidence="1">
    <location>
        <begin position="77"/>
        <end position="134"/>
    </location>
</feature>
<feature type="compositionally biased region" description="Polar residues" evidence="1">
    <location>
        <begin position="80"/>
        <end position="94"/>
    </location>
</feature>
<dbReference type="Gene3D" id="3.40.50.1010">
    <property type="entry name" value="5'-nuclease"/>
    <property type="match status" value="1"/>
</dbReference>
<organism evidence="2 3">
    <name type="scientific">Cytospora mali</name>
    <name type="common">Apple Valsa canker fungus</name>
    <name type="synonym">Valsa mali</name>
    <dbReference type="NCBI Taxonomy" id="578113"/>
    <lineage>
        <taxon>Eukaryota</taxon>
        <taxon>Fungi</taxon>
        <taxon>Dikarya</taxon>
        <taxon>Ascomycota</taxon>
        <taxon>Pezizomycotina</taxon>
        <taxon>Sordariomycetes</taxon>
        <taxon>Sordariomycetidae</taxon>
        <taxon>Diaporthales</taxon>
        <taxon>Cytosporaceae</taxon>
        <taxon>Cytospora</taxon>
    </lineage>
</organism>
<dbReference type="GO" id="GO:0005634">
    <property type="term" value="C:nucleus"/>
    <property type="evidence" value="ECO:0007669"/>
    <property type="project" value="TreeGrafter"/>
</dbReference>
<name>A0A194W6S1_CYTMA</name>
<feature type="compositionally biased region" description="Polar residues" evidence="1">
    <location>
        <begin position="115"/>
        <end position="129"/>
    </location>
</feature>
<dbReference type="OrthoDB" id="5590473at2759"/>
<keyword evidence="3" id="KW-1185">Reference proteome</keyword>
<dbReference type="CDD" id="cd18724">
    <property type="entry name" value="PIN_LabA-like"/>
    <property type="match status" value="1"/>
</dbReference>
<evidence type="ECO:0000313" key="3">
    <source>
        <dbReference type="Proteomes" id="UP000078559"/>
    </source>
</evidence>
<dbReference type="AlphaFoldDB" id="A0A194W6S1"/>
<gene>
    <name evidence="2" type="ORF">VM1G_07845</name>
</gene>
<dbReference type="GO" id="GO:0006606">
    <property type="term" value="P:protein import into nucleus"/>
    <property type="evidence" value="ECO:0007669"/>
    <property type="project" value="TreeGrafter"/>
</dbReference>
<dbReference type="PANTHER" id="PTHR15837:SF5">
    <property type="entry name" value="NYN DOMAIN-CONTAINING PROTEIN"/>
    <property type="match status" value="1"/>
</dbReference>
<dbReference type="InterPro" id="IPR007681">
    <property type="entry name" value="Mog1"/>
</dbReference>
<dbReference type="PANTHER" id="PTHR15837">
    <property type="entry name" value="RAN GUANINE NUCLEOTIDE RELEASE FACTOR"/>
    <property type="match status" value="1"/>
</dbReference>
<evidence type="ECO:0000256" key="1">
    <source>
        <dbReference type="SAM" id="MobiDB-lite"/>
    </source>
</evidence>
<dbReference type="GO" id="GO:0005085">
    <property type="term" value="F:guanyl-nucleotide exchange factor activity"/>
    <property type="evidence" value="ECO:0007669"/>
    <property type="project" value="TreeGrafter"/>
</dbReference>
<evidence type="ECO:0000313" key="2">
    <source>
        <dbReference type="EMBL" id="KUI72206.1"/>
    </source>
</evidence>
<reference evidence="2" key="1">
    <citation type="submission" date="2014-12" db="EMBL/GenBank/DDBJ databases">
        <title>Genome Sequence of Valsa Canker Pathogens Uncovers a Specific Adaption of Colonization on Woody Bark.</title>
        <authorList>
            <person name="Yin Z."/>
            <person name="Liu H."/>
            <person name="Gao X."/>
            <person name="Li Z."/>
            <person name="Song N."/>
            <person name="Ke X."/>
            <person name="Dai Q."/>
            <person name="Wu Y."/>
            <person name="Sun Y."/>
            <person name="Xu J.-R."/>
            <person name="Kang Z.K."/>
            <person name="Wang L."/>
            <person name="Huang L."/>
        </authorList>
    </citation>
    <scope>NUCLEOTIDE SEQUENCE [LARGE SCALE GENOMIC DNA]</scope>
    <source>
        <strain evidence="2">03-8</strain>
    </source>
</reference>
<dbReference type="EMBL" id="CM003105">
    <property type="protein sequence ID" value="KUI72206.1"/>
    <property type="molecule type" value="Genomic_DNA"/>
</dbReference>
<protein>
    <recommendedName>
        <fullName evidence="4">NYN domain-containing protein</fullName>
    </recommendedName>
</protein>
<evidence type="ECO:0008006" key="4">
    <source>
        <dbReference type="Google" id="ProtNLM"/>
    </source>
</evidence>
<proteinExistence type="predicted"/>